<sequence>MTHRPFFDGWVGKIIDFPQLGTMSRWRLVTKLGDLNDQESALDYLEWQAPSGAYGTFRCRNVDHPDELAVVKIFVQSVLRLHEHMTGSTQLASYIRIPYAGSDFAIHDERARQATDSLTPFGRDQINALTTLTENNCSSTPTLVAKREFKQDSTGPVPGGFMVYLLMQHHPGVQLNKRVFWNLEPSERQQMREAFKEALTYVCTFLFNISPSGPQDSKITFWVYSECIDCGIWPTLSKLHWDKSLGKVFIHGFRLSRPSNETHYWMDTLWICWDLAEAPKSYDWPRNTDPHPDMSDWTL</sequence>
<keyword evidence="2" id="KW-1185">Reference proteome</keyword>
<evidence type="ECO:0000313" key="1">
    <source>
        <dbReference type="EMBL" id="QRD84086.1"/>
    </source>
</evidence>
<organism evidence="1 2">
    <name type="scientific">Aspergillus flavus (strain ATCC 200026 / FGSC A1120 / IAM 13836 / NRRL 3357 / JCM 12722 / SRRC 167)</name>
    <dbReference type="NCBI Taxonomy" id="332952"/>
    <lineage>
        <taxon>Eukaryota</taxon>
        <taxon>Fungi</taxon>
        <taxon>Dikarya</taxon>
        <taxon>Ascomycota</taxon>
        <taxon>Pezizomycotina</taxon>
        <taxon>Eurotiomycetes</taxon>
        <taxon>Eurotiomycetidae</taxon>
        <taxon>Eurotiales</taxon>
        <taxon>Aspergillaceae</taxon>
        <taxon>Aspergillus</taxon>
        <taxon>Aspergillus subgen. Circumdati</taxon>
    </lineage>
</organism>
<proteinExistence type="predicted"/>
<dbReference type="Proteomes" id="UP000596276">
    <property type="component" value="Chromosome 5"/>
</dbReference>
<protein>
    <recommendedName>
        <fullName evidence="3">Aminoglycoside phosphotransferase domain-containing protein</fullName>
    </recommendedName>
</protein>
<name>A0A7U2QT74_ASPFN</name>
<reference evidence="2" key="1">
    <citation type="journal article" date="2021" name="G3 (Bethesda)">
        <title>Chromosome assembled and annotated genome sequence of Aspergillus flavus NRRL 3357.</title>
        <authorList>
            <person name="Skerker J.M."/>
            <person name="Pianalto K.M."/>
            <person name="Mondo S.J."/>
            <person name="Yang K."/>
            <person name="Arkin A.P."/>
            <person name="Keller N.P."/>
            <person name="Grigoriev I.V."/>
            <person name="Louise Glass N.L."/>
        </authorList>
    </citation>
    <scope>NUCLEOTIDE SEQUENCE [LARGE SCALE GENOMIC DNA]</scope>
    <source>
        <strain evidence="2">ATCC 200026 / FGSC A1120 / IAM 13836 / NRRL 3357 / JCM 12722 / SRRC 167</strain>
    </source>
</reference>
<gene>
    <name evidence="1" type="ORF">F9C07_1647195</name>
</gene>
<dbReference type="EMBL" id="CP044621">
    <property type="protein sequence ID" value="QRD84086.1"/>
    <property type="molecule type" value="Genomic_DNA"/>
</dbReference>
<evidence type="ECO:0000313" key="2">
    <source>
        <dbReference type="Proteomes" id="UP000596276"/>
    </source>
</evidence>
<dbReference type="VEuPathDB" id="FungiDB:F9C07_1647195"/>
<accession>A0A7U2QT74</accession>
<dbReference type="AlphaFoldDB" id="A0A7U2QT74"/>
<dbReference type="VEuPathDB" id="FungiDB:AFLA_004751"/>
<evidence type="ECO:0008006" key="3">
    <source>
        <dbReference type="Google" id="ProtNLM"/>
    </source>
</evidence>